<dbReference type="GeneID" id="66077710"/>
<sequence>MGGDDLDDFNLENYSNSSAEEELEEIQTGDLLASSQFDNDDGDDGEADLDSSATDKKRKRREKMKERKAKRRKLVEERDTDEPQSLAARPHSELATYLSEMTHKVYADSSDLELENLRIPESSIADTTVWTGSRTLDQLSSFILKVLPSLHTRLLMKSKANGAPTLIFVTGAALRVADVTRILKSNQLRGDKSGDVAKLFAKHFKLSEHVSYLKKTKVCAAVGTPGRLGKLLCDTDALSTSALTHIILDITFRDAKKRNLLDIPETRGEVFKTVLGCPSVRQALHAGKVQLVLF</sequence>
<evidence type="ECO:0008006" key="4">
    <source>
        <dbReference type="Google" id="ProtNLM"/>
    </source>
</evidence>
<protein>
    <recommendedName>
        <fullName evidence="4">Protein CMS1</fullName>
    </recommendedName>
</protein>
<evidence type="ECO:0000313" key="3">
    <source>
        <dbReference type="Proteomes" id="UP001049176"/>
    </source>
</evidence>
<dbReference type="PANTHER" id="PTHR24030:SF0">
    <property type="entry name" value="PROTEIN CMSS1"/>
    <property type="match status" value="1"/>
</dbReference>
<feature type="compositionally biased region" description="Acidic residues" evidence="1">
    <location>
        <begin position="38"/>
        <end position="49"/>
    </location>
</feature>
<keyword evidence="3" id="KW-1185">Reference proteome</keyword>
<dbReference type="OrthoDB" id="1929311at2759"/>
<accession>A0A9P7RZG4</accession>
<dbReference type="PANTHER" id="PTHR24030">
    <property type="entry name" value="PROTEIN CMSS1"/>
    <property type="match status" value="1"/>
</dbReference>
<dbReference type="GO" id="GO:0005634">
    <property type="term" value="C:nucleus"/>
    <property type="evidence" value="ECO:0007669"/>
    <property type="project" value="TreeGrafter"/>
</dbReference>
<evidence type="ECO:0000313" key="2">
    <source>
        <dbReference type="EMBL" id="KAG7092272.1"/>
    </source>
</evidence>
<evidence type="ECO:0000256" key="1">
    <source>
        <dbReference type="SAM" id="MobiDB-lite"/>
    </source>
</evidence>
<feature type="compositionally biased region" description="Basic residues" evidence="1">
    <location>
        <begin position="56"/>
        <end position="73"/>
    </location>
</feature>
<dbReference type="InterPro" id="IPR032704">
    <property type="entry name" value="Cms1"/>
</dbReference>
<dbReference type="EMBL" id="CM032185">
    <property type="protein sequence ID" value="KAG7092272.1"/>
    <property type="molecule type" value="Genomic_DNA"/>
</dbReference>
<dbReference type="GO" id="GO:0030686">
    <property type="term" value="C:90S preribosome"/>
    <property type="evidence" value="ECO:0007669"/>
    <property type="project" value="TreeGrafter"/>
</dbReference>
<dbReference type="Pfam" id="PF14617">
    <property type="entry name" value="CMS1"/>
    <property type="match status" value="1"/>
</dbReference>
<gene>
    <name evidence="2" type="ORF">E1B28_008634</name>
</gene>
<dbReference type="KEGG" id="more:E1B28_008634"/>
<organism evidence="2 3">
    <name type="scientific">Marasmius oreades</name>
    <name type="common">fairy-ring Marasmius</name>
    <dbReference type="NCBI Taxonomy" id="181124"/>
    <lineage>
        <taxon>Eukaryota</taxon>
        <taxon>Fungi</taxon>
        <taxon>Dikarya</taxon>
        <taxon>Basidiomycota</taxon>
        <taxon>Agaricomycotina</taxon>
        <taxon>Agaricomycetes</taxon>
        <taxon>Agaricomycetidae</taxon>
        <taxon>Agaricales</taxon>
        <taxon>Marasmiineae</taxon>
        <taxon>Marasmiaceae</taxon>
        <taxon>Marasmius</taxon>
    </lineage>
</organism>
<reference evidence="2" key="1">
    <citation type="journal article" date="2021" name="Genome Biol. Evol.">
        <title>The assembled and annotated genome of the fairy-ring fungus Marasmius oreades.</title>
        <authorList>
            <person name="Hiltunen M."/>
            <person name="Ament-Velasquez S.L."/>
            <person name="Johannesson H."/>
        </authorList>
    </citation>
    <scope>NUCLEOTIDE SEQUENCE</scope>
    <source>
        <strain evidence="2">03SP1</strain>
    </source>
</reference>
<feature type="compositionally biased region" description="Acidic residues" evidence="1">
    <location>
        <begin position="1"/>
        <end position="10"/>
    </location>
</feature>
<dbReference type="AlphaFoldDB" id="A0A9P7RZG4"/>
<feature type="region of interest" description="Disordered" evidence="1">
    <location>
        <begin position="1"/>
        <end position="90"/>
    </location>
</feature>
<comment type="caution">
    <text evidence="2">The sequence shown here is derived from an EMBL/GenBank/DDBJ whole genome shotgun (WGS) entry which is preliminary data.</text>
</comment>
<proteinExistence type="predicted"/>
<dbReference type="Proteomes" id="UP001049176">
    <property type="component" value="Chromosome 5"/>
</dbReference>
<name>A0A9P7RZG4_9AGAR</name>
<dbReference type="RefSeq" id="XP_043008742.1">
    <property type="nucleotide sequence ID" value="XM_043153458.1"/>
</dbReference>